<comment type="similarity">
    <text evidence="1">Belongs to the BlaI transcriptional regulatory family.</text>
</comment>
<evidence type="ECO:0000256" key="3">
    <source>
        <dbReference type="ARBA" id="ARBA00023125"/>
    </source>
</evidence>
<dbReference type="InterPro" id="IPR036390">
    <property type="entry name" value="WH_DNA-bd_sf"/>
</dbReference>
<dbReference type="SUPFAM" id="SSF46785">
    <property type="entry name" value="Winged helix' DNA-binding domain"/>
    <property type="match status" value="1"/>
</dbReference>
<dbReference type="PIRSF" id="PIRSF019455">
    <property type="entry name" value="CopR_AtkY"/>
    <property type="match status" value="1"/>
</dbReference>
<dbReference type="EMBL" id="REFR01000009">
    <property type="protein sequence ID" value="RMB12037.1"/>
    <property type="molecule type" value="Genomic_DNA"/>
</dbReference>
<keyword evidence="6" id="KW-1185">Reference proteome</keyword>
<organism evidence="5 6">
    <name type="scientific">Eilatimonas milleporae</name>
    <dbReference type="NCBI Taxonomy" id="911205"/>
    <lineage>
        <taxon>Bacteria</taxon>
        <taxon>Pseudomonadati</taxon>
        <taxon>Pseudomonadota</taxon>
        <taxon>Alphaproteobacteria</taxon>
        <taxon>Kordiimonadales</taxon>
        <taxon>Kordiimonadaceae</taxon>
        <taxon>Eilatimonas</taxon>
    </lineage>
</organism>
<dbReference type="InterPro" id="IPR036388">
    <property type="entry name" value="WH-like_DNA-bd_sf"/>
</dbReference>
<protein>
    <submittedName>
        <fullName evidence="5">Putative transcriptional regulator</fullName>
    </submittedName>
</protein>
<dbReference type="Gene3D" id="1.10.4040.10">
    <property type="entry name" value="Penicillinase repressor domain"/>
    <property type="match status" value="1"/>
</dbReference>
<proteinExistence type="inferred from homology"/>
<gene>
    <name evidence="5" type="ORF">BXY39_0527</name>
</gene>
<reference evidence="5 6" key="1">
    <citation type="submission" date="2018-10" db="EMBL/GenBank/DDBJ databases">
        <title>Genomic Encyclopedia of Archaeal and Bacterial Type Strains, Phase II (KMG-II): from individual species to whole genera.</title>
        <authorList>
            <person name="Goeker M."/>
        </authorList>
    </citation>
    <scope>NUCLEOTIDE SEQUENCE [LARGE SCALE GENOMIC DNA]</scope>
    <source>
        <strain evidence="5 6">DSM 25217</strain>
    </source>
</reference>
<keyword evidence="3" id="KW-0238">DNA-binding</keyword>
<evidence type="ECO:0000313" key="6">
    <source>
        <dbReference type="Proteomes" id="UP000271227"/>
    </source>
</evidence>
<dbReference type="InParanoid" id="A0A3M0CSU8"/>
<keyword evidence="2" id="KW-0805">Transcription regulation</keyword>
<evidence type="ECO:0000256" key="2">
    <source>
        <dbReference type="ARBA" id="ARBA00023015"/>
    </source>
</evidence>
<dbReference type="GO" id="GO:0045892">
    <property type="term" value="P:negative regulation of DNA-templated transcription"/>
    <property type="evidence" value="ECO:0007669"/>
    <property type="project" value="InterPro"/>
</dbReference>
<keyword evidence="4" id="KW-0804">Transcription</keyword>
<dbReference type="Proteomes" id="UP000271227">
    <property type="component" value="Unassembled WGS sequence"/>
</dbReference>
<evidence type="ECO:0000313" key="5">
    <source>
        <dbReference type="EMBL" id="RMB12037.1"/>
    </source>
</evidence>
<dbReference type="Pfam" id="PF03965">
    <property type="entry name" value="Penicillinase_R"/>
    <property type="match status" value="1"/>
</dbReference>
<accession>A0A3M0CSU8</accession>
<dbReference type="RefSeq" id="WP_170163569.1">
    <property type="nucleotide sequence ID" value="NZ_REFR01000009.1"/>
</dbReference>
<dbReference type="AlphaFoldDB" id="A0A3M0CSU8"/>
<evidence type="ECO:0000256" key="4">
    <source>
        <dbReference type="ARBA" id="ARBA00023163"/>
    </source>
</evidence>
<dbReference type="InterPro" id="IPR005650">
    <property type="entry name" value="BlaI_family"/>
</dbReference>
<comment type="caution">
    <text evidence="5">The sequence shown here is derived from an EMBL/GenBank/DDBJ whole genome shotgun (WGS) entry which is preliminary data.</text>
</comment>
<evidence type="ECO:0000256" key="1">
    <source>
        <dbReference type="ARBA" id="ARBA00011046"/>
    </source>
</evidence>
<sequence>MTHDTRLSDQQYTLVSILWRLGSGSARQVHSALGDSAPAYTTVATLLTRLEKKGVLSSEMVGRERVFHPLVAEKDVRRSMLGSLVGTLFGGDPKALLAHMVREGDIDQDELDNVRTMLDRHDTTVPNGHKPGDET</sequence>
<dbReference type="Gene3D" id="1.10.10.10">
    <property type="entry name" value="Winged helix-like DNA-binding domain superfamily/Winged helix DNA-binding domain"/>
    <property type="match status" value="1"/>
</dbReference>
<name>A0A3M0CSU8_9PROT</name>
<dbReference type="GO" id="GO:0003677">
    <property type="term" value="F:DNA binding"/>
    <property type="evidence" value="ECO:0007669"/>
    <property type="project" value="UniProtKB-KW"/>
</dbReference>